<protein>
    <submittedName>
        <fullName evidence="3">Arrestin domain-containing protein 2</fullName>
    </submittedName>
</protein>
<reference evidence="3 4" key="1">
    <citation type="journal article" date="2015" name="Parasit. Vectors">
        <title>Draft genome of the scabies mite.</title>
        <authorList>
            <person name="Rider S.D.Jr."/>
            <person name="Morgan M.S."/>
            <person name="Arlian L.G."/>
        </authorList>
    </citation>
    <scope>NUCLEOTIDE SEQUENCE [LARGE SCALE GENOMIC DNA]</scope>
    <source>
        <strain evidence="3">Arlian Lab</strain>
    </source>
</reference>
<evidence type="ECO:0000313" key="3">
    <source>
        <dbReference type="EMBL" id="KPM03301.1"/>
    </source>
</evidence>
<sequence>MVYKPSTIYHAPMTTGKHDIGFSFVIPPNIPSSVDSPLGFIRYKIKAKAGSEKAELLLNIIASPIIPITELSVPIIQNKSKKVGFFNGKQVLLHCEIIRSGFTLGTKIPIRCTVNNQTKRTIVLKGALRQNITFKANEEERSTMNKLSSVYGTTISPESNITHDLSIQLPQNLPIVHNTCPIIKIQYSVVAKLKIPQAFDMRLNMPVILTSLPIDDNQMP</sequence>
<dbReference type="Gene3D" id="2.60.40.640">
    <property type="match status" value="2"/>
</dbReference>
<organism evidence="3 4">
    <name type="scientific">Sarcoptes scabiei</name>
    <name type="common">Itch mite</name>
    <name type="synonym">Acarus scabiei</name>
    <dbReference type="NCBI Taxonomy" id="52283"/>
    <lineage>
        <taxon>Eukaryota</taxon>
        <taxon>Metazoa</taxon>
        <taxon>Ecdysozoa</taxon>
        <taxon>Arthropoda</taxon>
        <taxon>Chelicerata</taxon>
        <taxon>Arachnida</taxon>
        <taxon>Acari</taxon>
        <taxon>Acariformes</taxon>
        <taxon>Sarcoptiformes</taxon>
        <taxon>Astigmata</taxon>
        <taxon>Psoroptidia</taxon>
        <taxon>Sarcoptoidea</taxon>
        <taxon>Sarcoptidae</taxon>
        <taxon>Sarcoptinae</taxon>
        <taxon>Sarcoptes</taxon>
    </lineage>
</organism>
<dbReference type="EMBL" id="JXLN01004508">
    <property type="protein sequence ID" value="KPM03301.1"/>
    <property type="molecule type" value="Genomic_DNA"/>
</dbReference>
<dbReference type="VEuPathDB" id="VectorBase:SSCA000125"/>
<feature type="domain" description="Arrestin C-terminal-like" evidence="2">
    <location>
        <begin position="87"/>
        <end position="214"/>
    </location>
</feature>
<dbReference type="OrthoDB" id="6507353at2759"/>
<dbReference type="InterPro" id="IPR014756">
    <property type="entry name" value="Ig_E-set"/>
</dbReference>
<comment type="similarity">
    <text evidence="1">Belongs to the arrestin family.</text>
</comment>
<dbReference type="GO" id="GO:0005737">
    <property type="term" value="C:cytoplasm"/>
    <property type="evidence" value="ECO:0007669"/>
    <property type="project" value="TreeGrafter"/>
</dbReference>
<dbReference type="SUPFAM" id="SSF81296">
    <property type="entry name" value="E set domains"/>
    <property type="match status" value="2"/>
</dbReference>
<accession>A0A131ZX93</accession>
<gene>
    <name evidence="3" type="ORF">QR98_0017310</name>
</gene>
<dbReference type="GO" id="GO:0015031">
    <property type="term" value="P:protein transport"/>
    <property type="evidence" value="ECO:0007669"/>
    <property type="project" value="TreeGrafter"/>
</dbReference>
<evidence type="ECO:0000256" key="1">
    <source>
        <dbReference type="ARBA" id="ARBA00005298"/>
    </source>
</evidence>
<dbReference type="SMART" id="SM01017">
    <property type="entry name" value="Arrestin_C"/>
    <property type="match status" value="1"/>
</dbReference>
<dbReference type="Proteomes" id="UP000616769">
    <property type="component" value="Unassembled WGS sequence"/>
</dbReference>
<evidence type="ECO:0000259" key="2">
    <source>
        <dbReference type="SMART" id="SM01017"/>
    </source>
</evidence>
<dbReference type="PANTHER" id="PTHR11188">
    <property type="entry name" value="ARRESTIN DOMAIN CONTAINING PROTEIN"/>
    <property type="match status" value="1"/>
</dbReference>
<dbReference type="InterPro" id="IPR011021">
    <property type="entry name" value="Arrestin-like_N"/>
</dbReference>
<dbReference type="AlphaFoldDB" id="A0A131ZX93"/>
<proteinExistence type="inferred from homology"/>
<dbReference type="Pfam" id="PF02752">
    <property type="entry name" value="Arrestin_C"/>
    <property type="match status" value="1"/>
</dbReference>
<dbReference type="Pfam" id="PF00339">
    <property type="entry name" value="Arrestin_N"/>
    <property type="match status" value="1"/>
</dbReference>
<comment type="caution">
    <text evidence="3">The sequence shown here is derived from an EMBL/GenBank/DDBJ whole genome shotgun (WGS) entry which is preliminary data.</text>
</comment>
<name>A0A131ZX93_SARSC</name>
<dbReference type="PANTHER" id="PTHR11188:SF176">
    <property type="entry name" value="ARRESTIN DOMAIN-CONTAINING PROTEIN 1"/>
    <property type="match status" value="1"/>
</dbReference>
<evidence type="ECO:0000313" key="4">
    <source>
        <dbReference type="Proteomes" id="UP000616769"/>
    </source>
</evidence>
<dbReference type="InterPro" id="IPR011022">
    <property type="entry name" value="Arrestin_C-like"/>
</dbReference>
<dbReference type="InterPro" id="IPR014752">
    <property type="entry name" value="Arrestin-like_C"/>
</dbReference>
<dbReference type="InterPro" id="IPR050357">
    <property type="entry name" value="Arrestin_domain-protein"/>
</dbReference>